<dbReference type="Proteomes" id="UP000243525">
    <property type="component" value="Unassembled WGS sequence"/>
</dbReference>
<dbReference type="RefSeq" id="WP_107823991.1">
    <property type="nucleotide sequence ID" value="NZ_QAAD01000037.1"/>
</dbReference>
<keyword evidence="3" id="KW-1185">Reference proteome</keyword>
<sequence length="301" mass="35048">MRIDASIIIVNYNTKELTLQCLKSIYKQTKGGVSFEVIVVDNGSKDNSVVSIREQYPQIVLIESNKNLGFGKANNLGAKQAKGKYLFLLNSDTILLNNAVKIFFDYCEQEHNPDISLAGSILLDIDKKPIHSSGNFPSKRKILRLVLGGYLDRNYFENNNNIERLNFTNKNHFIVDYITGADLFIRKDLFNRINGFDRDYFMYYEDSDLQKRTNDLGYKSYIINGPQIIHLEGKSNKKPSFNLQKRKMVTKSMFTYFRKHSNIATYIFFRVLYLLARTPILFDNRIKIKERLSYLTFLTFN</sequence>
<dbReference type="PANTHER" id="PTHR43179:SF7">
    <property type="entry name" value="RHAMNOSYLTRANSFERASE WBBL"/>
    <property type="match status" value="1"/>
</dbReference>
<protein>
    <recommendedName>
        <fullName evidence="1">Glycosyltransferase 2-like domain-containing protein</fullName>
    </recommendedName>
</protein>
<name>A0A2T5BTT4_9BACT</name>
<dbReference type="InterPro" id="IPR029044">
    <property type="entry name" value="Nucleotide-diphossugar_trans"/>
</dbReference>
<dbReference type="AlphaFoldDB" id="A0A2T5BTT4"/>
<dbReference type="SUPFAM" id="SSF53448">
    <property type="entry name" value="Nucleotide-diphospho-sugar transferases"/>
    <property type="match status" value="1"/>
</dbReference>
<evidence type="ECO:0000313" key="3">
    <source>
        <dbReference type="Proteomes" id="UP000243525"/>
    </source>
</evidence>
<evidence type="ECO:0000259" key="1">
    <source>
        <dbReference type="Pfam" id="PF00535"/>
    </source>
</evidence>
<reference evidence="2 3" key="1">
    <citation type="submission" date="2018-04" db="EMBL/GenBank/DDBJ databases">
        <title>Genomic Encyclopedia of Archaeal and Bacterial Type Strains, Phase II (KMG-II): from individual species to whole genera.</title>
        <authorList>
            <person name="Goeker M."/>
        </authorList>
    </citation>
    <scope>NUCLEOTIDE SEQUENCE [LARGE SCALE GENOMIC DNA]</scope>
    <source>
        <strain evidence="2 3">DSM 28823</strain>
    </source>
</reference>
<dbReference type="InterPro" id="IPR001173">
    <property type="entry name" value="Glyco_trans_2-like"/>
</dbReference>
<comment type="caution">
    <text evidence="2">The sequence shown here is derived from an EMBL/GenBank/DDBJ whole genome shotgun (WGS) entry which is preliminary data.</text>
</comment>
<dbReference type="Gene3D" id="3.90.550.10">
    <property type="entry name" value="Spore Coat Polysaccharide Biosynthesis Protein SpsA, Chain A"/>
    <property type="match status" value="1"/>
</dbReference>
<feature type="domain" description="Glycosyltransferase 2-like" evidence="1">
    <location>
        <begin position="6"/>
        <end position="116"/>
    </location>
</feature>
<proteinExistence type="predicted"/>
<accession>A0A2T5BTT4</accession>
<evidence type="ECO:0000313" key="2">
    <source>
        <dbReference type="EMBL" id="PTN02883.1"/>
    </source>
</evidence>
<dbReference type="EMBL" id="QAAD01000037">
    <property type="protein sequence ID" value="PTN02883.1"/>
    <property type="molecule type" value="Genomic_DNA"/>
</dbReference>
<dbReference type="Pfam" id="PF00535">
    <property type="entry name" value="Glycos_transf_2"/>
    <property type="match status" value="1"/>
</dbReference>
<dbReference type="OrthoDB" id="9771846at2"/>
<dbReference type="CDD" id="cd04186">
    <property type="entry name" value="GT_2_like_c"/>
    <property type="match status" value="1"/>
</dbReference>
<organism evidence="2 3">
    <name type="scientific">Mangrovibacterium marinum</name>
    <dbReference type="NCBI Taxonomy" id="1639118"/>
    <lineage>
        <taxon>Bacteria</taxon>
        <taxon>Pseudomonadati</taxon>
        <taxon>Bacteroidota</taxon>
        <taxon>Bacteroidia</taxon>
        <taxon>Marinilabiliales</taxon>
        <taxon>Prolixibacteraceae</taxon>
        <taxon>Mangrovibacterium</taxon>
    </lineage>
</organism>
<dbReference type="PANTHER" id="PTHR43179">
    <property type="entry name" value="RHAMNOSYLTRANSFERASE WBBL"/>
    <property type="match status" value="1"/>
</dbReference>
<gene>
    <name evidence="2" type="ORF">C8N47_13713</name>
</gene>